<evidence type="ECO:0000259" key="2">
    <source>
        <dbReference type="Pfam" id="PF14716"/>
    </source>
</evidence>
<dbReference type="InterPro" id="IPR022312">
    <property type="entry name" value="DNA_pol_X"/>
</dbReference>
<feature type="region of interest" description="Disordered" evidence="1">
    <location>
        <begin position="490"/>
        <end position="515"/>
    </location>
</feature>
<dbReference type="PANTHER" id="PTHR11276">
    <property type="entry name" value="DNA POLYMERASE TYPE-X FAMILY MEMBER"/>
    <property type="match status" value="1"/>
</dbReference>
<dbReference type="InterPro" id="IPR027421">
    <property type="entry name" value="DNA_pol_lamdba_lyase_dom_sf"/>
</dbReference>
<feature type="region of interest" description="Disordered" evidence="1">
    <location>
        <begin position="1"/>
        <end position="104"/>
    </location>
</feature>
<dbReference type="Pfam" id="PF14716">
    <property type="entry name" value="HHH_8"/>
    <property type="match status" value="1"/>
</dbReference>
<comment type="caution">
    <text evidence="3">The sequence shown here is derived from an EMBL/GenBank/DDBJ whole genome shotgun (WGS) entry which is preliminary data.</text>
</comment>
<dbReference type="PANTHER" id="PTHR11276:SF28">
    <property type="entry name" value="DNA POLYMERASE LAMBDA"/>
    <property type="match status" value="1"/>
</dbReference>
<dbReference type="Proteomes" id="UP001162031">
    <property type="component" value="Unassembled WGS sequence"/>
</dbReference>
<feature type="compositionally biased region" description="Basic and acidic residues" evidence="1">
    <location>
        <begin position="74"/>
        <end position="84"/>
    </location>
</feature>
<accession>A0AAV0TS61</accession>
<dbReference type="GO" id="GO:0003677">
    <property type="term" value="F:DNA binding"/>
    <property type="evidence" value="ECO:0007669"/>
    <property type="project" value="InterPro"/>
</dbReference>
<dbReference type="Gene3D" id="1.10.150.110">
    <property type="entry name" value="DNA polymerase beta, N-terminal domain-like"/>
    <property type="match status" value="2"/>
</dbReference>
<dbReference type="InterPro" id="IPR010996">
    <property type="entry name" value="HHH_MUS81"/>
</dbReference>
<feature type="compositionally biased region" description="Acidic residues" evidence="1">
    <location>
        <begin position="430"/>
        <end position="446"/>
    </location>
</feature>
<name>A0AAV0TS61_HYABA</name>
<sequence length="515" mass="54532">MLGLTEGQQLNSLREGCKQKERNLAENGSSGSVEMSTVSSASIDDKEVKTGVKRSHSEIADSADISATQSAGDLHTDGDVRRTASVDSEEGEAAGDAAVKKKDEGTASKLPRLAQDVLTKPAAVPSNQVIVNALFDYAEQQLHQGHTGQGVTHLRAARALRDHSSAVTTGTEARDVPLVGTKLAAEVEQILESGTVVGTADDADEKKHTEPRLVRELRASTAKCPENQPVVDKLLSYGEQQLHARNGSKGTSYLRAARELQLADHVIASGDQAREEVALVGPVIAEAIDQIFECGRIVKDTASPATTVRPDASEKGKDENSALRPENQFIVDGLVDYGDRCFQLSQWGEGVTHLRAAKAIRDADVVVTSGKQAAEEINECPAVDKIDRILDGHEDAVEKEGVGRDASDAVGRVSSPTSSGKEVSEKSDQVDPDSDSSVSEDDEEETVLDIATNCLQDAAEVVADSSVAKALGCIGEKVATFISASVLPTLADDVSTDDDEAEDAAMEDHAEDCEQ</sequence>
<dbReference type="SUPFAM" id="SSF47802">
    <property type="entry name" value="DNA polymerase beta, N-terminal domain-like"/>
    <property type="match status" value="1"/>
</dbReference>
<feature type="compositionally biased region" description="Basic and acidic residues" evidence="1">
    <location>
        <begin position="43"/>
        <end position="59"/>
    </location>
</feature>
<reference evidence="3" key="1">
    <citation type="submission" date="2022-12" db="EMBL/GenBank/DDBJ databases">
        <authorList>
            <person name="Webb A."/>
        </authorList>
    </citation>
    <scope>NUCLEOTIDE SEQUENCE</scope>
    <source>
        <strain evidence="3">Hp1</strain>
    </source>
</reference>
<dbReference type="GO" id="GO:0003887">
    <property type="term" value="F:DNA-directed DNA polymerase activity"/>
    <property type="evidence" value="ECO:0007669"/>
    <property type="project" value="InterPro"/>
</dbReference>
<evidence type="ECO:0000313" key="3">
    <source>
        <dbReference type="EMBL" id="CAI5726631.1"/>
    </source>
</evidence>
<feature type="compositionally biased region" description="Low complexity" evidence="1">
    <location>
        <begin position="28"/>
        <end position="42"/>
    </location>
</feature>
<evidence type="ECO:0000256" key="1">
    <source>
        <dbReference type="SAM" id="MobiDB-lite"/>
    </source>
</evidence>
<gene>
    <name evidence="3" type="ORF">HBR001_LOCUS3893</name>
</gene>
<feature type="compositionally biased region" description="Basic and acidic residues" evidence="1">
    <location>
        <begin position="15"/>
        <end position="24"/>
    </location>
</feature>
<dbReference type="GO" id="GO:0006303">
    <property type="term" value="P:double-strand break repair via nonhomologous end joining"/>
    <property type="evidence" value="ECO:0007669"/>
    <property type="project" value="TreeGrafter"/>
</dbReference>
<organism evidence="3 4">
    <name type="scientific">Hyaloperonospora brassicae</name>
    <name type="common">Brassica downy mildew</name>
    <name type="synonym">Peronospora brassicae</name>
    <dbReference type="NCBI Taxonomy" id="162125"/>
    <lineage>
        <taxon>Eukaryota</taxon>
        <taxon>Sar</taxon>
        <taxon>Stramenopiles</taxon>
        <taxon>Oomycota</taxon>
        <taxon>Peronosporomycetes</taxon>
        <taxon>Peronosporales</taxon>
        <taxon>Peronosporaceae</taxon>
        <taxon>Hyaloperonospora</taxon>
    </lineage>
</organism>
<feature type="compositionally biased region" description="Basic and acidic residues" evidence="1">
    <location>
        <begin position="397"/>
        <end position="407"/>
    </location>
</feature>
<feature type="compositionally biased region" description="Acidic residues" evidence="1">
    <location>
        <begin position="494"/>
        <end position="515"/>
    </location>
</feature>
<feature type="compositionally biased region" description="Polar residues" evidence="1">
    <location>
        <begin position="1"/>
        <end position="12"/>
    </location>
</feature>
<proteinExistence type="predicted"/>
<keyword evidence="4" id="KW-1185">Reference proteome</keyword>
<dbReference type="GO" id="GO:0005634">
    <property type="term" value="C:nucleus"/>
    <property type="evidence" value="ECO:0007669"/>
    <property type="project" value="TreeGrafter"/>
</dbReference>
<dbReference type="EMBL" id="CANTFL010000665">
    <property type="protein sequence ID" value="CAI5726631.1"/>
    <property type="molecule type" value="Genomic_DNA"/>
</dbReference>
<feature type="domain" description="Crossover junction endonuclease MUS81-like HHH" evidence="2">
    <location>
        <begin position="126"/>
        <end position="195"/>
    </location>
</feature>
<protein>
    <recommendedName>
        <fullName evidence="2">Crossover junction endonuclease MUS81-like HHH domain-containing protein</fullName>
    </recommendedName>
</protein>
<evidence type="ECO:0000313" key="4">
    <source>
        <dbReference type="Proteomes" id="UP001162031"/>
    </source>
</evidence>
<dbReference type="AlphaFoldDB" id="A0AAV0TS61"/>
<feature type="region of interest" description="Disordered" evidence="1">
    <location>
        <begin position="397"/>
        <end position="446"/>
    </location>
</feature>